<reference evidence="6 7" key="1">
    <citation type="submission" date="2018-08" db="EMBL/GenBank/DDBJ databases">
        <title>Meiothermus terrae DSM 26712 genome sequencing project.</title>
        <authorList>
            <person name="Da Costa M.S."/>
            <person name="Albuquerque L."/>
            <person name="Raposo P."/>
            <person name="Froufe H.J.C."/>
            <person name="Barroso C.S."/>
            <person name="Egas C."/>
        </authorList>
    </citation>
    <scope>NUCLEOTIDE SEQUENCE [LARGE SCALE GENOMIC DNA]</scope>
    <source>
        <strain evidence="6 7">DSM 26712</strain>
    </source>
</reference>
<evidence type="ECO:0000259" key="5">
    <source>
        <dbReference type="PROSITE" id="PS51900"/>
    </source>
</evidence>
<dbReference type="InterPro" id="IPR002104">
    <property type="entry name" value="Integrase_catalytic"/>
</dbReference>
<keyword evidence="2" id="KW-0233">DNA recombination</keyword>
<feature type="domain" description="Core-binding (CB)" evidence="5">
    <location>
        <begin position="14"/>
        <end position="95"/>
    </location>
</feature>
<name>A0A399F141_9DEIN</name>
<dbReference type="Proteomes" id="UP000265715">
    <property type="component" value="Unassembled WGS sequence"/>
</dbReference>
<protein>
    <submittedName>
        <fullName evidence="6">Tyrosine recombinase XerD</fullName>
    </submittedName>
</protein>
<evidence type="ECO:0000313" key="6">
    <source>
        <dbReference type="EMBL" id="RIH88291.1"/>
    </source>
</evidence>
<dbReference type="PANTHER" id="PTHR30349">
    <property type="entry name" value="PHAGE INTEGRASE-RELATED"/>
    <property type="match status" value="1"/>
</dbReference>
<comment type="caution">
    <text evidence="6">The sequence shown here is derived from an EMBL/GenBank/DDBJ whole genome shotgun (WGS) entry which is preliminary data.</text>
</comment>
<dbReference type="GO" id="GO:0003677">
    <property type="term" value="F:DNA binding"/>
    <property type="evidence" value="ECO:0007669"/>
    <property type="project" value="UniProtKB-UniRule"/>
</dbReference>
<dbReference type="AlphaFoldDB" id="A0A399F141"/>
<dbReference type="Gene3D" id="1.10.150.130">
    <property type="match status" value="1"/>
</dbReference>
<keyword evidence="1 3" id="KW-0238">DNA-binding</keyword>
<sequence>MLEVETQPHPKNVYPLDRLLEAFLDEQAYRGNSAQTVEWYRKVFRLLEAEGVRNTAQLTREAVIRFIASARSRGLSGATVRNYDRALRVALNWMYHNGYLEHNPIKGLPRPKDKAEQVKPFTLDEVERILQAAKTTRCPLRDTALVLTLLDTGIRAGEACGLTLKDIDWREGLLRVVGKTGERTVPFGQRCKRALHAYLDRERRAPHPDVRHVFLASGNPFSPTVLNTTVTRLVRRAGIKRPKAGPHTLRHTFAVEFLRAGGDVFTLQRILGHRKLEITQGYVNLLTDDIRSAHRRFSPVDRLL</sequence>
<dbReference type="PROSITE" id="PS51900">
    <property type="entry name" value="CB"/>
    <property type="match status" value="1"/>
</dbReference>
<feature type="domain" description="Tyr recombinase" evidence="4">
    <location>
        <begin position="116"/>
        <end position="295"/>
    </location>
</feature>
<gene>
    <name evidence="6" type="primary">xerD_2</name>
    <name evidence="6" type="ORF">Mterra_00995</name>
</gene>
<organism evidence="6 7">
    <name type="scientific">Calidithermus terrae</name>
    <dbReference type="NCBI Taxonomy" id="1408545"/>
    <lineage>
        <taxon>Bacteria</taxon>
        <taxon>Thermotogati</taxon>
        <taxon>Deinococcota</taxon>
        <taxon>Deinococci</taxon>
        <taxon>Thermales</taxon>
        <taxon>Thermaceae</taxon>
        <taxon>Calidithermus</taxon>
    </lineage>
</organism>
<evidence type="ECO:0000256" key="2">
    <source>
        <dbReference type="ARBA" id="ARBA00023172"/>
    </source>
</evidence>
<dbReference type="EMBL" id="QXDL01000027">
    <property type="protein sequence ID" value="RIH88291.1"/>
    <property type="molecule type" value="Genomic_DNA"/>
</dbReference>
<evidence type="ECO:0000256" key="1">
    <source>
        <dbReference type="ARBA" id="ARBA00023125"/>
    </source>
</evidence>
<dbReference type="InterPro" id="IPR050090">
    <property type="entry name" value="Tyrosine_recombinase_XerCD"/>
</dbReference>
<dbReference type="SUPFAM" id="SSF56349">
    <property type="entry name" value="DNA breaking-rejoining enzymes"/>
    <property type="match status" value="1"/>
</dbReference>
<dbReference type="Pfam" id="PF00589">
    <property type="entry name" value="Phage_integrase"/>
    <property type="match status" value="1"/>
</dbReference>
<dbReference type="InterPro" id="IPR011010">
    <property type="entry name" value="DNA_brk_join_enz"/>
</dbReference>
<evidence type="ECO:0000259" key="4">
    <source>
        <dbReference type="PROSITE" id="PS51898"/>
    </source>
</evidence>
<dbReference type="InterPro" id="IPR010998">
    <property type="entry name" value="Integrase_recombinase_N"/>
</dbReference>
<proteinExistence type="predicted"/>
<keyword evidence="7" id="KW-1185">Reference proteome</keyword>
<dbReference type="PROSITE" id="PS51898">
    <property type="entry name" value="TYR_RECOMBINASE"/>
    <property type="match status" value="1"/>
</dbReference>
<dbReference type="InterPro" id="IPR044068">
    <property type="entry name" value="CB"/>
</dbReference>
<evidence type="ECO:0000256" key="3">
    <source>
        <dbReference type="PROSITE-ProRule" id="PRU01248"/>
    </source>
</evidence>
<accession>A0A399F141</accession>
<dbReference type="GO" id="GO:0006310">
    <property type="term" value="P:DNA recombination"/>
    <property type="evidence" value="ECO:0007669"/>
    <property type="project" value="UniProtKB-KW"/>
</dbReference>
<evidence type="ECO:0000313" key="7">
    <source>
        <dbReference type="Proteomes" id="UP000265715"/>
    </source>
</evidence>
<dbReference type="GO" id="GO:0015074">
    <property type="term" value="P:DNA integration"/>
    <property type="evidence" value="ECO:0007669"/>
    <property type="project" value="InterPro"/>
</dbReference>
<dbReference type="Gene3D" id="1.10.443.10">
    <property type="entry name" value="Intergrase catalytic core"/>
    <property type="match status" value="1"/>
</dbReference>
<dbReference type="RefSeq" id="WP_170159557.1">
    <property type="nucleotide sequence ID" value="NZ_QXDL01000027.1"/>
</dbReference>
<dbReference type="InterPro" id="IPR013762">
    <property type="entry name" value="Integrase-like_cat_sf"/>
</dbReference>